<evidence type="ECO:0000313" key="1">
    <source>
        <dbReference type="EMBL" id="MRX73852.1"/>
    </source>
</evidence>
<organism evidence="1 2">
    <name type="scientific">Metabacillus lacus</name>
    <dbReference type="NCBI Taxonomy" id="1983721"/>
    <lineage>
        <taxon>Bacteria</taxon>
        <taxon>Bacillati</taxon>
        <taxon>Bacillota</taxon>
        <taxon>Bacilli</taxon>
        <taxon>Bacillales</taxon>
        <taxon>Bacillaceae</taxon>
        <taxon>Metabacillus</taxon>
    </lineage>
</organism>
<dbReference type="InterPro" id="IPR029033">
    <property type="entry name" value="His_PPase_superfam"/>
</dbReference>
<dbReference type="RefSeq" id="WP_343031598.1">
    <property type="nucleotide sequence ID" value="NZ_WKKI01000048.1"/>
</dbReference>
<dbReference type="InterPro" id="IPR013078">
    <property type="entry name" value="His_Pase_superF_clade-1"/>
</dbReference>
<gene>
    <name evidence="1" type="ORF">GJU40_17045</name>
</gene>
<dbReference type="Proteomes" id="UP000448867">
    <property type="component" value="Unassembled WGS sequence"/>
</dbReference>
<reference evidence="1 2" key="1">
    <citation type="submission" date="2019-11" db="EMBL/GenBank/DDBJ databases">
        <title>Bacillus lacus genome.</title>
        <authorList>
            <person name="Allen C.J."/>
            <person name="Newman J.D."/>
        </authorList>
    </citation>
    <scope>NUCLEOTIDE SEQUENCE [LARGE SCALE GENOMIC DNA]</scope>
    <source>
        <strain evidence="1 2">KCTC 33946</strain>
    </source>
</reference>
<comment type="caution">
    <text evidence="1">The sequence shown here is derived from an EMBL/GenBank/DDBJ whole genome shotgun (WGS) entry which is preliminary data.</text>
</comment>
<evidence type="ECO:0000313" key="2">
    <source>
        <dbReference type="Proteomes" id="UP000448867"/>
    </source>
</evidence>
<name>A0A7X2M0Y5_9BACI</name>
<proteinExistence type="predicted"/>
<dbReference type="EMBL" id="WKKI01000048">
    <property type="protein sequence ID" value="MRX73852.1"/>
    <property type="molecule type" value="Genomic_DNA"/>
</dbReference>
<sequence length="178" mass="20669">MKIGLLRHFKVTRGYPSFFITSDELREWVREYDHSEVEACEVNLKGIEWECCYASDLDRAVQTAQAIYSGQVELREELREIPLSPLFSTKMKLPLHVHLLLIRSAWYFNHPSQMETKSMVMDRINRVVEEAVQQNKNILIVGHGGVMIFMRKALIKRGFAGPSFSRAENGKLYVYEKS</sequence>
<dbReference type="AlphaFoldDB" id="A0A7X2M0Y5"/>
<keyword evidence="2" id="KW-1185">Reference proteome</keyword>
<dbReference type="Gene3D" id="3.40.50.1240">
    <property type="entry name" value="Phosphoglycerate mutase-like"/>
    <property type="match status" value="1"/>
</dbReference>
<protein>
    <submittedName>
        <fullName evidence="1">Histidine phosphatase family protein</fullName>
    </submittedName>
</protein>
<dbReference type="Pfam" id="PF00300">
    <property type="entry name" value="His_Phos_1"/>
    <property type="match status" value="1"/>
</dbReference>
<accession>A0A7X2M0Y5</accession>
<dbReference type="SUPFAM" id="SSF53254">
    <property type="entry name" value="Phosphoglycerate mutase-like"/>
    <property type="match status" value="1"/>
</dbReference>
<dbReference type="CDD" id="cd07067">
    <property type="entry name" value="HP_PGM_like"/>
    <property type="match status" value="1"/>
</dbReference>